<organism evidence="3 4">
    <name type="scientific">Paraglomus brasilianum</name>
    <dbReference type="NCBI Taxonomy" id="144538"/>
    <lineage>
        <taxon>Eukaryota</taxon>
        <taxon>Fungi</taxon>
        <taxon>Fungi incertae sedis</taxon>
        <taxon>Mucoromycota</taxon>
        <taxon>Glomeromycotina</taxon>
        <taxon>Glomeromycetes</taxon>
        <taxon>Paraglomerales</taxon>
        <taxon>Paraglomeraceae</taxon>
        <taxon>Paraglomus</taxon>
    </lineage>
</organism>
<feature type="region of interest" description="Disordered" evidence="1">
    <location>
        <begin position="161"/>
        <end position="196"/>
    </location>
</feature>
<evidence type="ECO:0000256" key="1">
    <source>
        <dbReference type="SAM" id="MobiDB-lite"/>
    </source>
</evidence>
<keyword evidence="2" id="KW-0732">Signal</keyword>
<sequence length="196" mass="22762">MKLLVIVIVNCLQICIFLPLQKIYQQDYIDIVRELLAEGFTAVKFFEKIDFTYAMKADAEEALRQSLACLSTENDNADNLAQSLLAVLDVHLNARRTQDFWTSLRIQEEKDRTRINEELLVEKKKQKSIHIRSNVIDEHLRASDELTIEFIRKTSKYDEANVTGYGMPEQHMPSDDEENESSQYSISRKSKRARTS</sequence>
<evidence type="ECO:0000313" key="3">
    <source>
        <dbReference type="EMBL" id="CAG8609490.1"/>
    </source>
</evidence>
<comment type="caution">
    <text evidence="3">The sequence shown here is derived from an EMBL/GenBank/DDBJ whole genome shotgun (WGS) entry which is preliminary data.</text>
</comment>
<feature type="chain" id="PRO_5040171961" evidence="2">
    <location>
        <begin position="18"/>
        <end position="196"/>
    </location>
</feature>
<protein>
    <submittedName>
        <fullName evidence="3">10440_t:CDS:1</fullName>
    </submittedName>
</protein>
<gene>
    <name evidence="3" type="ORF">PBRASI_LOCUS8087</name>
</gene>
<name>A0A9N9CQK9_9GLOM</name>
<dbReference type="Proteomes" id="UP000789739">
    <property type="component" value="Unassembled WGS sequence"/>
</dbReference>
<accession>A0A9N9CQK9</accession>
<dbReference type="AlphaFoldDB" id="A0A9N9CQK9"/>
<evidence type="ECO:0000313" key="4">
    <source>
        <dbReference type="Proteomes" id="UP000789739"/>
    </source>
</evidence>
<dbReference type="OrthoDB" id="2434581at2759"/>
<reference evidence="3" key="1">
    <citation type="submission" date="2021-06" db="EMBL/GenBank/DDBJ databases">
        <authorList>
            <person name="Kallberg Y."/>
            <person name="Tangrot J."/>
            <person name="Rosling A."/>
        </authorList>
    </citation>
    <scope>NUCLEOTIDE SEQUENCE</scope>
    <source>
        <strain evidence="3">BR232B</strain>
    </source>
</reference>
<keyword evidence="4" id="KW-1185">Reference proteome</keyword>
<proteinExistence type="predicted"/>
<dbReference type="EMBL" id="CAJVPI010001369">
    <property type="protein sequence ID" value="CAG8609490.1"/>
    <property type="molecule type" value="Genomic_DNA"/>
</dbReference>
<evidence type="ECO:0000256" key="2">
    <source>
        <dbReference type="SAM" id="SignalP"/>
    </source>
</evidence>
<feature type="signal peptide" evidence="2">
    <location>
        <begin position="1"/>
        <end position="17"/>
    </location>
</feature>